<feature type="compositionally biased region" description="Basic and acidic residues" evidence="1">
    <location>
        <begin position="27"/>
        <end position="37"/>
    </location>
</feature>
<proteinExistence type="predicted"/>
<organism evidence="2 3">
    <name type="scientific">Synaphobranchus kaupii</name>
    <name type="common">Kaup's arrowtooth eel</name>
    <dbReference type="NCBI Taxonomy" id="118154"/>
    <lineage>
        <taxon>Eukaryota</taxon>
        <taxon>Metazoa</taxon>
        <taxon>Chordata</taxon>
        <taxon>Craniata</taxon>
        <taxon>Vertebrata</taxon>
        <taxon>Euteleostomi</taxon>
        <taxon>Actinopterygii</taxon>
        <taxon>Neopterygii</taxon>
        <taxon>Teleostei</taxon>
        <taxon>Anguilliformes</taxon>
        <taxon>Synaphobranchidae</taxon>
        <taxon>Synaphobranchus</taxon>
    </lineage>
</organism>
<evidence type="ECO:0000256" key="1">
    <source>
        <dbReference type="SAM" id="MobiDB-lite"/>
    </source>
</evidence>
<gene>
    <name evidence="2" type="ORF">SKAU_G00256510</name>
</gene>
<protein>
    <submittedName>
        <fullName evidence="2">Uncharacterized protein</fullName>
    </submittedName>
</protein>
<dbReference type="AlphaFoldDB" id="A0A9Q1F3Y9"/>
<name>A0A9Q1F3Y9_SYNKA</name>
<evidence type="ECO:0000313" key="2">
    <source>
        <dbReference type="EMBL" id="KAJ8350521.1"/>
    </source>
</evidence>
<dbReference type="Proteomes" id="UP001152622">
    <property type="component" value="Chromosome 9"/>
</dbReference>
<comment type="caution">
    <text evidence="2">The sequence shown here is derived from an EMBL/GenBank/DDBJ whole genome shotgun (WGS) entry which is preliminary data.</text>
</comment>
<accession>A0A9Q1F3Y9</accession>
<reference evidence="2" key="1">
    <citation type="journal article" date="2023" name="Science">
        <title>Genome structures resolve the early diversification of teleost fishes.</title>
        <authorList>
            <person name="Parey E."/>
            <person name="Louis A."/>
            <person name="Montfort J."/>
            <person name="Bouchez O."/>
            <person name="Roques C."/>
            <person name="Iampietro C."/>
            <person name="Lluch J."/>
            <person name="Castinel A."/>
            <person name="Donnadieu C."/>
            <person name="Desvignes T."/>
            <person name="Floi Bucao C."/>
            <person name="Jouanno E."/>
            <person name="Wen M."/>
            <person name="Mejri S."/>
            <person name="Dirks R."/>
            <person name="Jansen H."/>
            <person name="Henkel C."/>
            <person name="Chen W.J."/>
            <person name="Zahm M."/>
            <person name="Cabau C."/>
            <person name="Klopp C."/>
            <person name="Thompson A.W."/>
            <person name="Robinson-Rechavi M."/>
            <person name="Braasch I."/>
            <person name="Lecointre G."/>
            <person name="Bobe J."/>
            <person name="Postlethwait J.H."/>
            <person name="Berthelot C."/>
            <person name="Roest Crollius H."/>
            <person name="Guiguen Y."/>
        </authorList>
    </citation>
    <scope>NUCLEOTIDE SEQUENCE</scope>
    <source>
        <strain evidence="2">WJC10195</strain>
    </source>
</reference>
<evidence type="ECO:0000313" key="3">
    <source>
        <dbReference type="Proteomes" id="UP001152622"/>
    </source>
</evidence>
<keyword evidence="3" id="KW-1185">Reference proteome</keyword>
<dbReference type="EMBL" id="JAINUF010000009">
    <property type="protein sequence ID" value="KAJ8350521.1"/>
    <property type="molecule type" value="Genomic_DNA"/>
</dbReference>
<sequence>MEMDRAHTTKTSVKHHQTSFDLEPSQEEEKRQAKEHLVTGSPGRHPETGIHLPTSHPAAPQTLGRTAFLPFLVQEWTSNGKPDPERSPNSQEIISTFRNCSVDQLRAVWRTQCGADQAYPGSTRALTVSVYWMLCKGECKPDGYRTNGGPIQSYSVTMRNGFVQMDQSQWGGRRSCTQTRHSLG</sequence>
<feature type="region of interest" description="Disordered" evidence="1">
    <location>
        <begin position="1"/>
        <end position="61"/>
    </location>
</feature>